<dbReference type="PROSITE" id="PS51450">
    <property type="entry name" value="LRR"/>
    <property type="match status" value="1"/>
</dbReference>
<comment type="caution">
    <text evidence="2">The sequence shown here is derived from an EMBL/GenBank/DDBJ whole genome shotgun (WGS) entry which is preliminary data.</text>
</comment>
<organism evidence="2 3">
    <name type="scientific">Acaulospora morrowiae</name>
    <dbReference type="NCBI Taxonomy" id="94023"/>
    <lineage>
        <taxon>Eukaryota</taxon>
        <taxon>Fungi</taxon>
        <taxon>Fungi incertae sedis</taxon>
        <taxon>Mucoromycota</taxon>
        <taxon>Glomeromycotina</taxon>
        <taxon>Glomeromycetes</taxon>
        <taxon>Diversisporales</taxon>
        <taxon>Acaulosporaceae</taxon>
        <taxon>Acaulospora</taxon>
    </lineage>
</organism>
<name>A0A9N9A5I0_9GLOM</name>
<evidence type="ECO:0000313" key="2">
    <source>
        <dbReference type="EMBL" id="CAG8517515.1"/>
    </source>
</evidence>
<evidence type="ECO:0000313" key="3">
    <source>
        <dbReference type="Proteomes" id="UP000789342"/>
    </source>
</evidence>
<feature type="compositionally biased region" description="Basic and acidic residues" evidence="1">
    <location>
        <begin position="1"/>
        <end position="10"/>
    </location>
</feature>
<proteinExistence type="predicted"/>
<dbReference type="EMBL" id="CAJVPV010002098">
    <property type="protein sequence ID" value="CAG8517515.1"/>
    <property type="molecule type" value="Genomic_DNA"/>
</dbReference>
<reference evidence="2" key="1">
    <citation type="submission" date="2021-06" db="EMBL/GenBank/DDBJ databases">
        <authorList>
            <person name="Kallberg Y."/>
            <person name="Tangrot J."/>
            <person name="Rosling A."/>
        </authorList>
    </citation>
    <scope>NUCLEOTIDE SEQUENCE</scope>
    <source>
        <strain evidence="2">CL551</strain>
    </source>
</reference>
<accession>A0A9N9A5I0</accession>
<keyword evidence="3" id="KW-1185">Reference proteome</keyword>
<sequence>MSQFSSRDEYYSSSDSLPSSDSEEECGESNEITNWLSKNPEDVLDCPHYLSRHRKYEKWMLPVINARRVMTIFADTCNWSSLLNSIQKFESALKTKSRSNDKSLDIFTPVLARFLIDLDEFIKRIPRDKKYKKNLNSTEARACTIVQQKSVQLLETWDSVIRKYSDSPPSVRILFKEKAIIDALEIFLMIPPHNFLSLRNLNIEAYPQSLKKIHTILDYYYSFSNIKDITTKIGFDSLTALDLSKNRLRDLPHEIFFFKNLKILDISYNLFQYLPPLIAKFVSRSVILRVERNPFRKSNTHRIQKLVADESTINTSRDLVPRLTDICAQNIILNKILITRKRKFQKFIENDQSKRITKQRNISQSIPDVLVDFVKQGYLLYGLRMELWQLSGNKKIDPVNKKVL</sequence>
<evidence type="ECO:0000256" key="1">
    <source>
        <dbReference type="SAM" id="MobiDB-lite"/>
    </source>
</evidence>
<dbReference type="Proteomes" id="UP000789342">
    <property type="component" value="Unassembled WGS sequence"/>
</dbReference>
<protein>
    <submittedName>
        <fullName evidence="2">1215_t:CDS:1</fullName>
    </submittedName>
</protein>
<dbReference type="AlphaFoldDB" id="A0A9N9A5I0"/>
<gene>
    <name evidence="2" type="ORF">AMORRO_LOCUS4037</name>
</gene>
<feature type="region of interest" description="Disordered" evidence="1">
    <location>
        <begin position="1"/>
        <end position="30"/>
    </location>
</feature>
<dbReference type="Gene3D" id="3.80.10.10">
    <property type="entry name" value="Ribonuclease Inhibitor"/>
    <property type="match status" value="1"/>
</dbReference>
<dbReference type="OrthoDB" id="660555at2759"/>
<feature type="compositionally biased region" description="Low complexity" evidence="1">
    <location>
        <begin position="11"/>
        <end position="20"/>
    </location>
</feature>
<dbReference type="InterPro" id="IPR032675">
    <property type="entry name" value="LRR_dom_sf"/>
</dbReference>
<dbReference type="Pfam" id="PF13855">
    <property type="entry name" value="LRR_8"/>
    <property type="match status" value="1"/>
</dbReference>
<dbReference type="InterPro" id="IPR001611">
    <property type="entry name" value="Leu-rich_rpt"/>
</dbReference>
<dbReference type="SUPFAM" id="SSF52075">
    <property type="entry name" value="Outer arm dynein light chain 1"/>
    <property type="match status" value="1"/>
</dbReference>